<gene>
    <name evidence="6" type="ORF">BLA39750_02328</name>
</gene>
<dbReference type="InterPro" id="IPR003284">
    <property type="entry name" value="Sal_SpvB"/>
</dbReference>
<evidence type="ECO:0000313" key="7">
    <source>
        <dbReference type="Proteomes" id="UP000494110"/>
    </source>
</evidence>
<evidence type="ECO:0000256" key="3">
    <source>
        <dbReference type="ARBA" id="ARBA00023026"/>
    </source>
</evidence>
<evidence type="ECO:0000313" key="6">
    <source>
        <dbReference type="EMBL" id="VWC97642.1"/>
    </source>
</evidence>
<dbReference type="GO" id="GO:0005737">
    <property type="term" value="C:cytoplasm"/>
    <property type="evidence" value="ECO:0007669"/>
    <property type="project" value="InterPro"/>
</dbReference>
<dbReference type="SUPFAM" id="SSF69318">
    <property type="entry name" value="Integrin alpha N-terminal domain"/>
    <property type="match status" value="1"/>
</dbReference>
<dbReference type="InterPro" id="IPR028994">
    <property type="entry name" value="Integrin_alpha_N"/>
</dbReference>
<dbReference type="InterPro" id="IPR022044">
    <property type="entry name" value="TcdB_toxin_mid/C"/>
</dbReference>
<comment type="subcellular location">
    <subcellularLocation>
        <location evidence="1">Secreted</location>
    </subcellularLocation>
</comment>
<dbReference type="InterPro" id="IPR022045">
    <property type="entry name" value="TcdB_toxin_mid/N"/>
</dbReference>
<dbReference type="InterPro" id="IPR050708">
    <property type="entry name" value="T6SS_VgrG/RHS"/>
</dbReference>
<sequence length="2590" mass="282473">MAIIRVADLSLPKGGGAVRGLAVDLQSSGSSGTATLSIALNLPKARALTPSLNIVYDSGGGNGPYGAGASIAIASITRSTARGVPSYTDADILVFSETGVLVEKGHWAGDRWVAQIRTETDASGKSWRVQTYIPQRDGGLPLIEQWTGLDDQISHWRMVSGDNIESLYGVSASARIQDPADPTRIFQWLLESVTDAKGNRAQYQYKADDDAQAGATNRYIEKILYGNYFPAPPADEAYAYELVFDYGEYSLEGLDRPGADPYTPVRPWSERPDAFSSFRSGFEIRTRRLCRGVLTFLNFPAELGALRCLNASTQLQYAESPYLSCLSTLLSTGYGRLADGSYQAQPLPPMRWRFSAFDPPPAPRFAPLTVQGPTGLPGYLAPGAYQPVDLQGAGLPGFLQSDGVATRYYEPLGDGRYGAPLAPSSFPDSGNLANPALALADLDSNGQLELLVSAGSATGFYQHHDDGGWSGRQALAHIPILYGASQAETVDLNGGGKADLLFTSATELRHYPSLGVAGFGPARSALRPDGFPAASANTEQTAAVFADVFGDGLSHRVQVRNGEVAVWPCLGHGRYGRRRLLANAPQFGATMSASRIYFADVDGSGAADIVYAALDHMLVFRNQSGNGYSAPLRVPLPVTLSPLDQISFADIHGNGTTAIVITRVSPEVQHWACDLCTEASGKPYLLAATDNGLGATTAVRYASSTRFFLADKQAGRPWVTRLPFPVQVVTQIQSADAVSEVSFTRRYAYHDGYFDPVARLFRGFGMIENWDAQAYAPFADAPGGGWPVARVDDELRVPPTLIRSWYCVGAYELAPAVAAQNARAYFHGDPKAAPPLANVFDPAIGDGAALRQAHAALAGSLIHTEIYAEDGDPALAALPYTVTDACFEVRLLQPAGPGGLCAFSVLERQSIQYEYDRCPADPRMRQTFLLANTLHDPDASRTQYLEQRCIVLLGRRSQSDAAVYPEQREIQVTLEESLQTRVLSPFRLIGAQIQQQSLELGGLAAPASGYYAWDEIHAQARAAMAAPIPYGQPFKPGEPAARLVARNRHWYWNEAQDAALPLGQATGRALTHHEDQASFSDFWLDAVFGARASAEQLRDQAGLASDGAGYWIAPGPVQAYATPMQPALYYQETGTLWSAPGAAPYSQTSIGYDSPYALFPLRTAEYASADVSLATEALIDYQSQAPWQLTDSNGVVQQVLYDARGNVVAQSVFKPAQGDRPRVGDMDLSDYVWRDQASFDSVIADPAYYLQGAGAYYFYDPQAASETPARPANAITVVRSRYVSDNAAEAPIEVSIEFTDGFGQVVESKRECEAGEAVLRDARSALLRDGQGQACLGMAPRRWQVSGRTVYNNKGLPAQQYLPYYSNIAAYEAQQDLADAGLVPPPRITRYDPLGRVIRVDTPKGFFSCTLYQPWLMREYDENDTVLDAPYYRIFMAQYPPDPTPAQIEEKEVLEQAALCYNTPLTYALDSAGQKCRMIACNLGNVPPDAFAAIVAGGAISSEQLWAALIQAGYLRTTQVPAGTWISEQFQPYQPGFQLALPAPFDAYAAAACALLTQACLTSRVDTDRYGRVMRWADPRLFLANVSTGSDLANFRYAYPMASNQAALVDSADAGARHILNSALDTPVLAWDGMGRIQNKTFDGLQRLLQTQITEADGKTRLSEVLAYGEGRPDAAAANLNGQLWRLRDEAGEMFYQDYSVQGQPRDTTRQFAQDPRLPIDWAGAVPLQPTVYRTVQGYDALRRPISEQTPDGSVIGWRYALSGRLAGVTLQQGSATDVFVTNISYNANDQREQVFFGNQAIQTLSYEASTERLLGASTQRPATGPDGVPRDPTVQQASYAYDPVGNLARSHDRTAEHVFRGGAQPQALGAYRYDALYRLNRATGLQHPDIQADTHLTGFMQSLYAELCPDPGPGITLEPYAEQYDYDDSGNLVRTRHDAASASFQRDNPVQANSNRLAGVPYDGNGNTLSTALLEPTTLDWDERNNFVGTGKVAKPDGASEQVWMSYDFTNTLAQRLMERSAQAGGPAVLRQTQYTIGSYVLRQTTQLDTGLTESASSLRIMNGVGALVVTHDAQTPGGPRRRYQLDDKLGSVSVELDEQAGLVSYEAFYPYGGTAIIAGNDPAQVAAKALRYSSKPCDDSTGFYYYGSRYYLSWQGRWLAPDPAGPADGANLMEFVNGNPLSYIDPNGQGKTDPSKKTSTELVLDHGKAMWQSFLKTYMYTIANAPRHAYIEAPKYLYKRYFSDETVRQATRQAARERLEESKLLYYNLSIVLGLDPESFLPASVISWIKPQTKPWGLVSVPWYGTPLHNELRAKISSPQTQGAQLGSFLGNFTTVGTSLVLLRTLAMAALPPYMKFAFSPLLIGQILGGFGRAEESERVYAKYQQDQAKQWFWQRDRKYGLAGMPKTLVYMDYQESETEKLWQSFTAEQAATFLGSLLMMRFMGPKMLGRFMDAWKAGAYSGSWRWTGWGQGWGGSGWKSSWRSGTGGSSSGSGSSTALVPVIPPLPLARIPPVTSRLPAIVRNRVRALMTTPNPQTAVTPYTPAPLPVPWIRNNGLRLYVPPNTALMAVQRQQAELVRFLLQKIIK</sequence>
<dbReference type="PANTHER" id="PTHR32305:SF15">
    <property type="entry name" value="PROTEIN RHSA-RELATED"/>
    <property type="match status" value="1"/>
</dbReference>
<proteinExistence type="predicted"/>
<name>A0A6P2WKY4_BURL3</name>
<evidence type="ECO:0000256" key="2">
    <source>
        <dbReference type="ARBA" id="ARBA00022525"/>
    </source>
</evidence>
<dbReference type="Pfam" id="PF12256">
    <property type="entry name" value="TcdB_toxin_midN"/>
    <property type="match status" value="1"/>
</dbReference>
<dbReference type="NCBIfam" id="TIGR03696">
    <property type="entry name" value="Rhs_assc_core"/>
    <property type="match status" value="1"/>
</dbReference>
<dbReference type="InterPro" id="IPR022385">
    <property type="entry name" value="Rhs_assc_core"/>
</dbReference>
<accession>A0A6P2WKY4</accession>
<dbReference type="InterPro" id="IPR006530">
    <property type="entry name" value="YD"/>
</dbReference>
<organism evidence="6 7">
    <name type="scientific">Burkholderia lata (strain ATCC 17760 / DSM 23089 / LMG 22485 / NCIMB 9086 / R18194 / 383)</name>
    <dbReference type="NCBI Taxonomy" id="482957"/>
    <lineage>
        <taxon>Bacteria</taxon>
        <taxon>Pseudomonadati</taxon>
        <taxon>Pseudomonadota</taxon>
        <taxon>Betaproteobacteria</taxon>
        <taxon>Burkholderiales</taxon>
        <taxon>Burkholderiaceae</taxon>
        <taxon>Burkholderia</taxon>
        <taxon>Burkholderia cepacia complex</taxon>
    </lineage>
</organism>
<dbReference type="Gene3D" id="2.180.10.10">
    <property type="entry name" value="RHS repeat-associated core"/>
    <property type="match status" value="1"/>
</dbReference>
<protein>
    <submittedName>
        <fullName evidence="6">FG-GAP/YD repeat-containing protein</fullName>
    </submittedName>
</protein>
<keyword evidence="3" id="KW-0843">Virulence</keyword>
<evidence type="ECO:0000256" key="1">
    <source>
        <dbReference type="ARBA" id="ARBA00004613"/>
    </source>
</evidence>
<reference evidence="6 7" key="1">
    <citation type="submission" date="2019-09" db="EMBL/GenBank/DDBJ databases">
        <authorList>
            <person name="Depoorter E."/>
        </authorList>
    </citation>
    <scope>NUCLEOTIDE SEQUENCE [LARGE SCALE GENOMIC DNA]</scope>
    <source>
        <strain evidence="6">R-39750</strain>
    </source>
</reference>
<dbReference type="EMBL" id="CABVQN010000009">
    <property type="protein sequence ID" value="VWC97642.1"/>
    <property type="molecule type" value="Genomic_DNA"/>
</dbReference>
<dbReference type="PANTHER" id="PTHR32305">
    <property type="match status" value="1"/>
</dbReference>
<dbReference type="GO" id="GO:0005576">
    <property type="term" value="C:extracellular region"/>
    <property type="evidence" value="ECO:0007669"/>
    <property type="project" value="UniProtKB-SubCell"/>
</dbReference>
<dbReference type="Proteomes" id="UP000494110">
    <property type="component" value="Unassembled WGS sequence"/>
</dbReference>
<keyword evidence="2" id="KW-0964">Secreted</keyword>
<dbReference type="Pfam" id="PF12255">
    <property type="entry name" value="TcdB_toxin_midC"/>
    <property type="match status" value="1"/>
</dbReference>
<feature type="domain" description="Insecticide toxin TcdB middle/C-terminal" evidence="4">
    <location>
        <begin position="853"/>
        <end position="967"/>
    </location>
</feature>
<dbReference type="Pfam" id="PF03534">
    <property type="entry name" value="SpvB"/>
    <property type="match status" value="1"/>
</dbReference>
<evidence type="ECO:0000259" key="4">
    <source>
        <dbReference type="Pfam" id="PF12255"/>
    </source>
</evidence>
<dbReference type="NCBIfam" id="TIGR01643">
    <property type="entry name" value="YD_repeat_2x"/>
    <property type="match status" value="1"/>
</dbReference>
<evidence type="ECO:0000259" key="5">
    <source>
        <dbReference type="Pfam" id="PF12256"/>
    </source>
</evidence>
<feature type="domain" description="Insecticide toxin TcdB middle/N-terminal" evidence="5">
    <location>
        <begin position="641"/>
        <end position="773"/>
    </location>
</feature>